<name>A0ABW1FDZ5_9ACTN</name>
<proteinExistence type="predicted"/>
<dbReference type="InterPro" id="IPR000714">
    <property type="entry name" value="EHV_Unk"/>
</dbReference>
<dbReference type="RefSeq" id="WP_345088060.1">
    <property type="nucleotide sequence ID" value="NZ_BAAAWG010000013.1"/>
</dbReference>
<evidence type="ECO:0000256" key="2">
    <source>
        <dbReference type="ARBA" id="ARBA00022562"/>
    </source>
</evidence>
<reference evidence="4" key="1">
    <citation type="journal article" date="2019" name="Int. J. Syst. Evol. Microbiol.">
        <title>The Global Catalogue of Microorganisms (GCM) 10K type strain sequencing project: providing services to taxonomists for standard genome sequencing and annotation.</title>
        <authorList>
            <consortium name="The Broad Institute Genomics Platform"/>
            <consortium name="The Broad Institute Genome Sequencing Center for Infectious Disease"/>
            <person name="Wu L."/>
            <person name="Ma J."/>
        </authorList>
    </citation>
    <scope>NUCLEOTIDE SEQUENCE [LARGE SCALE GENOMIC DNA]</scope>
    <source>
        <strain evidence="4">CGMCC 1.15809</strain>
    </source>
</reference>
<evidence type="ECO:0000313" key="4">
    <source>
        <dbReference type="Proteomes" id="UP001596241"/>
    </source>
</evidence>
<sequence length="96" mass="10786">MSFRMETQELENDIEDLDTANRSMVEALNTMKQDLAPLLKSTRGTTADAWNEVQRNLDNQIHALNSSHAQGVHVLREIRETMLRADQNGGNQVHGG</sequence>
<dbReference type="SUPFAM" id="SSF140453">
    <property type="entry name" value="EsxAB dimer-like"/>
    <property type="match status" value="1"/>
</dbReference>
<comment type="subcellular location">
    <subcellularLocation>
        <location evidence="1">Host cell</location>
    </subcellularLocation>
</comment>
<accession>A0ABW1FDZ5</accession>
<dbReference type="Proteomes" id="UP001596241">
    <property type="component" value="Unassembled WGS sequence"/>
</dbReference>
<dbReference type="Gene3D" id="1.10.287.1060">
    <property type="entry name" value="ESAT-6-like"/>
    <property type="match status" value="1"/>
</dbReference>
<evidence type="ECO:0000256" key="1">
    <source>
        <dbReference type="ARBA" id="ARBA00004340"/>
    </source>
</evidence>
<dbReference type="InterPro" id="IPR036689">
    <property type="entry name" value="ESAT-6-like_sf"/>
</dbReference>
<dbReference type="Pfam" id="PF02053">
    <property type="entry name" value="Gene66"/>
    <property type="match status" value="1"/>
</dbReference>
<gene>
    <name evidence="3" type="ORF">ACFP3M_07075</name>
</gene>
<keyword evidence="4" id="KW-1185">Reference proteome</keyword>
<protein>
    <submittedName>
        <fullName evidence="3">WXG100 family type VII secretion target</fullName>
    </submittedName>
</protein>
<comment type="caution">
    <text evidence="3">The sequence shown here is derived from an EMBL/GenBank/DDBJ whole genome shotgun (WGS) entry which is preliminary data.</text>
</comment>
<organism evidence="3 4">
    <name type="scientific">Streptomyces ramulosus</name>
    <dbReference type="NCBI Taxonomy" id="47762"/>
    <lineage>
        <taxon>Bacteria</taxon>
        <taxon>Bacillati</taxon>
        <taxon>Actinomycetota</taxon>
        <taxon>Actinomycetes</taxon>
        <taxon>Kitasatosporales</taxon>
        <taxon>Streptomycetaceae</taxon>
        <taxon>Streptomyces</taxon>
    </lineage>
</organism>
<dbReference type="EMBL" id="JBHSPW010000002">
    <property type="protein sequence ID" value="MFC5892578.1"/>
    <property type="molecule type" value="Genomic_DNA"/>
</dbReference>
<keyword evidence="2" id="KW-1048">Host nucleus</keyword>
<evidence type="ECO:0000313" key="3">
    <source>
        <dbReference type="EMBL" id="MFC5892578.1"/>
    </source>
</evidence>